<reference evidence="1" key="1">
    <citation type="submission" date="2022-08" db="EMBL/GenBank/DDBJ databases">
        <authorList>
            <person name="Gutierrez-Valencia J."/>
        </authorList>
    </citation>
    <scope>NUCLEOTIDE SEQUENCE</scope>
</reference>
<dbReference type="InterPro" id="IPR001128">
    <property type="entry name" value="Cyt_P450"/>
</dbReference>
<keyword evidence="2" id="KW-1185">Reference proteome</keyword>
<dbReference type="AlphaFoldDB" id="A0AAV0JV48"/>
<proteinExistence type="predicted"/>
<dbReference type="EMBL" id="CAMGYJ010000005">
    <property type="protein sequence ID" value="CAI0413840.1"/>
    <property type="molecule type" value="Genomic_DNA"/>
</dbReference>
<name>A0AAV0JV48_9ROSI</name>
<evidence type="ECO:0000313" key="1">
    <source>
        <dbReference type="EMBL" id="CAI0413840.1"/>
    </source>
</evidence>
<organism evidence="1 2">
    <name type="scientific">Linum tenue</name>
    <dbReference type="NCBI Taxonomy" id="586396"/>
    <lineage>
        <taxon>Eukaryota</taxon>
        <taxon>Viridiplantae</taxon>
        <taxon>Streptophyta</taxon>
        <taxon>Embryophyta</taxon>
        <taxon>Tracheophyta</taxon>
        <taxon>Spermatophyta</taxon>
        <taxon>Magnoliopsida</taxon>
        <taxon>eudicotyledons</taxon>
        <taxon>Gunneridae</taxon>
        <taxon>Pentapetalae</taxon>
        <taxon>rosids</taxon>
        <taxon>fabids</taxon>
        <taxon>Malpighiales</taxon>
        <taxon>Linaceae</taxon>
        <taxon>Linum</taxon>
    </lineage>
</organism>
<dbReference type="SUPFAM" id="SSF48264">
    <property type="entry name" value="Cytochrome P450"/>
    <property type="match status" value="1"/>
</dbReference>
<dbReference type="Pfam" id="PF00067">
    <property type="entry name" value="p450"/>
    <property type="match status" value="1"/>
</dbReference>
<dbReference type="Proteomes" id="UP001154282">
    <property type="component" value="Unassembled WGS sequence"/>
</dbReference>
<accession>A0AAV0JV48</accession>
<dbReference type="GO" id="GO:0005506">
    <property type="term" value="F:iron ion binding"/>
    <property type="evidence" value="ECO:0007669"/>
    <property type="project" value="InterPro"/>
</dbReference>
<dbReference type="GO" id="GO:0004497">
    <property type="term" value="F:monooxygenase activity"/>
    <property type="evidence" value="ECO:0007669"/>
    <property type="project" value="InterPro"/>
</dbReference>
<dbReference type="InterPro" id="IPR036396">
    <property type="entry name" value="Cyt_P450_sf"/>
</dbReference>
<dbReference type="Gene3D" id="1.10.630.10">
    <property type="entry name" value="Cytochrome P450"/>
    <property type="match status" value="1"/>
</dbReference>
<evidence type="ECO:0000313" key="2">
    <source>
        <dbReference type="Proteomes" id="UP001154282"/>
    </source>
</evidence>
<dbReference type="GO" id="GO:0016705">
    <property type="term" value="F:oxidoreductase activity, acting on paired donors, with incorporation or reduction of molecular oxygen"/>
    <property type="evidence" value="ECO:0007669"/>
    <property type="project" value="InterPro"/>
</dbReference>
<sequence length="71" mass="8111">MVGGTDTTSTMMEWTMAQLVKNPDAMAKVYQELNEVVGQNEIVEESLICPNYITWKLSSRRRFGSIQHCRS</sequence>
<dbReference type="PANTHER" id="PTHR47951">
    <property type="entry name" value="OS08G0547900 PROTEIN"/>
    <property type="match status" value="1"/>
</dbReference>
<comment type="caution">
    <text evidence="1">The sequence shown here is derived from an EMBL/GenBank/DDBJ whole genome shotgun (WGS) entry which is preliminary data.</text>
</comment>
<dbReference type="PANTHER" id="PTHR47951:SF7">
    <property type="entry name" value="FLAVONOID 3',5'-HYDROXYLASE-LIKE ISOFORM X1"/>
    <property type="match status" value="1"/>
</dbReference>
<dbReference type="GO" id="GO:0020037">
    <property type="term" value="F:heme binding"/>
    <property type="evidence" value="ECO:0007669"/>
    <property type="project" value="InterPro"/>
</dbReference>
<protein>
    <recommendedName>
        <fullName evidence="3">Cytochrome P450</fullName>
    </recommendedName>
</protein>
<gene>
    <name evidence="1" type="ORF">LITE_LOCUS16092</name>
</gene>
<evidence type="ECO:0008006" key="3">
    <source>
        <dbReference type="Google" id="ProtNLM"/>
    </source>
</evidence>